<dbReference type="Gene3D" id="3.50.40.10">
    <property type="entry name" value="Phenylalanyl-trna Synthetase, Chain B, domain 3"/>
    <property type="match status" value="1"/>
</dbReference>
<dbReference type="EMBL" id="JAWJBA010000007">
    <property type="protein sequence ID" value="MDV2686184.1"/>
    <property type="molecule type" value="Genomic_DNA"/>
</dbReference>
<dbReference type="PANTHER" id="PTHR39209:SF2">
    <property type="entry name" value="CYTOPLASMIC PROTEIN"/>
    <property type="match status" value="1"/>
</dbReference>
<protein>
    <submittedName>
        <fullName evidence="2">Phenylalanine--tRNA ligase beta subunit-related protein</fullName>
    </submittedName>
</protein>
<name>A0ABU3XE69_9BACI</name>
<dbReference type="Pfam" id="PF03483">
    <property type="entry name" value="B3_4"/>
    <property type="match status" value="1"/>
</dbReference>
<dbReference type="InterPro" id="IPR020825">
    <property type="entry name" value="Phe-tRNA_synthase-like_B3/B4"/>
</dbReference>
<accession>A0ABU3XE69</accession>
<keyword evidence="2" id="KW-0436">Ligase</keyword>
<dbReference type="PANTHER" id="PTHR39209">
    <property type="match status" value="1"/>
</dbReference>
<organism evidence="2 3">
    <name type="scientific">Alkalihalophilus lindianensis</name>
    <dbReference type="NCBI Taxonomy" id="1630542"/>
    <lineage>
        <taxon>Bacteria</taxon>
        <taxon>Bacillati</taxon>
        <taxon>Bacillota</taxon>
        <taxon>Bacilli</taxon>
        <taxon>Bacillales</taxon>
        <taxon>Bacillaceae</taxon>
        <taxon>Alkalihalophilus</taxon>
    </lineage>
</organism>
<evidence type="ECO:0000313" key="2">
    <source>
        <dbReference type="EMBL" id="MDV2686184.1"/>
    </source>
</evidence>
<dbReference type="SMART" id="SM00873">
    <property type="entry name" value="B3_4"/>
    <property type="match status" value="1"/>
</dbReference>
<dbReference type="InterPro" id="IPR005146">
    <property type="entry name" value="B3/B4_tRNA-bd"/>
</dbReference>
<reference evidence="2 3" key="1">
    <citation type="submission" date="2023-10" db="EMBL/GenBank/DDBJ databases">
        <title>Screening of Alkalihalobacillus lindianensis BZ-TG-R113 and Its Alleviation of Salt Stress on Rapeseed Growth.</title>
        <authorList>
            <person name="Zhao B."/>
            <person name="Guo T."/>
        </authorList>
    </citation>
    <scope>NUCLEOTIDE SEQUENCE [LARGE SCALE GENOMIC DNA]</scope>
    <source>
        <strain evidence="2 3">BZ-TG-R113</strain>
    </source>
</reference>
<gene>
    <name evidence="2" type="ORF">RYX56_17595</name>
</gene>
<comment type="caution">
    <text evidence="2">The sequence shown here is derived from an EMBL/GenBank/DDBJ whole genome shotgun (WGS) entry which is preliminary data.</text>
</comment>
<proteinExistence type="predicted"/>
<sequence>MLTVQIDPSITSVIPTFKLGLISYHSIVISDSPQMLKGRLQFFQEILQMELDEKELTEFHGVKEWREAFKTLKIDPSKYRPSHEALLRRIKKGNFLPSLQSAVDLNTFFSLQYQVPFGIYDRTKLKGDLSVKLGQEGDGYEGMNGRYNDMKGKLITTDQLGPFGSPIVDSKRTSVSELTTSAIQLIYLKPSMEVAEAEQLVQAVALMFTQVHGGEVLQASVINSLNS</sequence>
<evidence type="ECO:0000259" key="1">
    <source>
        <dbReference type="SMART" id="SM00873"/>
    </source>
</evidence>
<dbReference type="GO" id="GO:0016874">
    <property type="term" value="F:ligase activity"/>
    <property type="evidence" value="ECO:0007669"/>
    <property type="project" value="UniProtKB-KW"/>
</dbReference>
<evidence type="ECO:0000313" key="3">
    <source>
        <dbReference type="Proteomes" id="UP001287282"/>
    </source>
</evidence>
<feature type="domain" description="B3/B4 tRNA-binding" evidence="1">
    <location>
        <begin position="63"/>
        <end position="213"/>
    </location>
</feature>
<dbReference type="RefSeq" id="WP_317123354.1">
    <property type="nucleotide sequence ID" value="NZ_JAWJBA010000007.1"/>
</dbReference>
<dbReference type="Proteomes" id="UP001287282">
    <property type="component" value="Unassembled WGS sequence"/>
</dbReference>
<dbReference type="SUPFAM" id="SSF56037">
    <property type="entry name" value="PheT/TilS domain"/>
    <property type="match status" value="1"/>
</dbReference>
<keyword evidence="3" id="KW-1185">Reference proteome</keyword>